<dbReference type="RefSeq" id="WP_379719436.1">
    <property type="nucleotide sequence ID" value="NZ_JBHSMS010000026.1"/>
</dbReference>
<protein>
    <submittedName>
        <fullName evidence="1">Uncharacterized protein</fullName>
    </submittedName>
</protein>
<accession>A0ABW0PHI4</accession>
<sequence length="202" mass="22534">MNNVFFNHYQNGRGPGREQNLFISQSKHLYLTKAGYLRRQEKAIDARLAGAKRILTRLAVLDVDTGSVYGEYHEQDSEKDLIGFLARAWSKKALHPMRGVPLVLNVPAIALKDQTYREDLTFAIRNTALRIGELPSGFSAGVHALKQLERCVESLMYRSEGREVDLYAMHATAGIVSIEASNSLAICITSGGNRCHLLLNNF</sequence>
<proteinExistence type="predicted"/>
<evidence type="ECO:0000313" key="2">
    <source>
        <dbReference type="Proteomes" id="UP001596031"/>
    </source>
</evidence>
<organism evidence="1 2">
    <name type="scientific">Massilia jejuensis</name>
    <dbReference type="NCBI Taxonomy" id="648894"/>
    <lineage>
        <taxon>Bacteria</taxon>
        <taxon>Pseudomonadati</taxon>
        <taxon>Pseudomonadota</taxon>
        <taxon>Betaproteobacteria</taxon>
        <taxon>Burkholderiales</taxon>
        <taxon>Oxalobacteraceae</taxon>
        <taxon>Telluria group</taxon>
        <taxon>Massilia</taxon>
    </lineage>
</organism>
<dbReference type="EMBL" id="JBHSMS010000026">
    <property type="protein sequence ID" value="MFC5511152.1"/>
    <property type="molecule type" value="Genomic_DNA"/>
</dbReference>
<reference evidence="2" key="1">
    <citation type="journal article" date="2019" name="Int. J. Syst. Evol. Microbiol.">
        <title>The Global Catalogue of Microorganisms (GCM) 10K type strain sequencing project: providing services to taxonomists for standard genome sequencing and annotation.</title>
        <authorList>
            <consortium name="The Broad Institute Genomics Platform"/>
            <consortium name="The Broad Institute Genome Sequencing Center for Infectious Disease"/>
            <person name="Wu L."/>
            <person name="Ma J."/>
        </authorList>
    </citation>
    <scope>NUCLEOTIDE SEQUENCE [LARGE SCALE GENOMIC DNA]</scope>
    <source>
        <strain evidence="2">CCUG 38813</strain>
    </source>
</reference>
<dbReference type="Proteomes" id="UP001596031">
    <property type="component" value="Unassembled WGS sequence"/>
</dbReference>
<keyword evidence="2" id="KW-1185">Reference proteome</keyword>
<name>A0ABW0PHI4_9BURK</name>
<evidence type="ECO:0000313" key="1">
    <source>
        <dbReference type="EMBL" id="MFC5511152.1"/>
    </source>
</evidence>
<gene>
    <name evidence="1" type="ORF">ACFPOU_08425</name>
</gene>
<comment type="caution">
    <text evidence="1">The sequence shown here is derived from an EMBL/GenBank/DDBJ whole genome shotgun (WGS) entry which is preliminary data.</text>
</comment>